<comment type="similarity">
    <text evidence="1">Belongs to the class-I pyridoxal-phosphate-dependent aminotransferase family.</text>
</comment>
<dbReference type="InterPro" id="IPR004838">
    <property type="entry name" value="NHTrfase_class1_PyrdxlP-BS"/>
</dbReference>
<dbReference type="OrthoDB" id="33635at2157"/>
<organism evidence="3 4">
    <name type="scientific">Haloglomus irregulare</name>
    <dbReference type="NCBI Taxonomy" id="2234134"/>
    <lineage>
        <taxon>Archaea</taxon>
        <taxon>Methanobacteriati</taxon>
        <taxon>Methanobacteriota</taxon>
        <taxon>Stenosarchaea group</taxon>
        <taxon>Halobacteria</taxon>
        <taxon>Halobacteriales</taxon>
        <taxon>Natronomonadaceae</taxon>
        <taxon>Haloglomus</taxon>
    </lineage>
</organism>
<comment type="cofactor">
    <cofactor evidence="1">
        <name>pyridoxal 5'-phosphate</name>
        <dbReference type="ChEBI" id="CHEBI:597326"/>
    </cofactor>
</comment>
<dbReference type="EC" id="2.6.1.-" evidence="1"/>
<dbReference type="SUPFAM" id="SSF53383">
    <property type="entry name" value="PLP-dependent transferases"/>
    <property type="match status" value="1"/>
</dbReference>
<dbReference type="InterPro" id="IPR015422">
    <property type="entry name" value="PyrdxlP-dep_Trfase_small"/>
</dbReference>
<sequence>MEITPFALERWFAEHEADNLMLAESGIRPLAPGRFDLVPEGMGYVIPTNGSPELRDRIGERYGRGADEVLLTCGTQEANFVTLAALMGEHAVVVTPTYQSLHALPEAFGSVTRVELDAADGWGLDPDAVAEAVRPETAVVVVNNPNNPTGRVHGAATVEAVYEIAADAGAYLLCDEVYRPLADAGTAPPPAASLGPYGVSTCGLSKGYGLAGLRLGWLAGPPEVVEAAWQWKDYTTISPPAVSHRVAEQVLDPETEATVLAENRALAAENRERVDEFVTEHGLDWSDPPAGVNAFVEAPEGFYGGRSFCERAVAEADVVLAPGEAFDQPEQFRLGFGSEPAHLEEGLSRLDAFLDRHA</sequence>
<dbReference type="Pfam" id="PF00155">
    <property type="entry name" value="Aminotran_1_2"/>
    <property type="match status" value="1"/>
</dbReference>
<keyword evidence="4" id="KW-1185">Reference proteome</keyword>
<dbReference type="InterPro" id="IPR004839">
    <property type="entry name" value="Aminotransferase_I/II_large"/>
</dbReference>
<dbReference type="InParanoid" id="A0A554ND86"/>
<keyword evidence="1 3" id="KW-0808">Transferase</keyword>
<dbReference type="InterPro" id="IPR015421">
    <property type="entry name" value="PyrdxlP-dep_Trfase_major"/>
</dbReference>
<dbReference type="PANTHER" id="PTHR43510">
    <property type="entry name" value="AMINOTRANSFERASE FUNCTION, HYPOTHETICAL (EUROFUNG)"/>
    <property type="match status" value="1"/>
</dbReference>
<dbReference type="PANTHER" id="PTHR43510:SF1">
    <property type="entry name" value="AMINOTRANSFERASE FUNCTION, HYPOTHETICAL (EUROFUNG)"/>
    <property type="match status" value="1"/>
</dbReference>
<name>A0A554ND86_9EURY</name>
<protein>
    <recommendedName>
        <fullName evidence="1">Aminotransferase</fullName>
        <ecNumber evidence="1">2.6.1.-</ecNumber>
    </recommendedName>
</protein>
<dbReference type="EMBL" id="QMDX01000002">
    <property type="protein sequence ID" value="TSD15333.1"/>
    <property type="molecule type" value="Genomic_DNA"/>
</dbReference>
<dbReference type="PROSITE" id="PS00105">
    <property type="entry name" value="AA_TRANSFER_CLASS_1"/>
    <property type="match status" value="1"/>
</dbReference>
<dbReference type="GO" id="GO:0008483">
    <property type="term" value="F:transaminase activity"/>
    <property type="evidence" value="ECO:0007669"/>
    <property type="project" value="UniProtKB-KW"/>
</dbReference>
<proteinExistence type="inferred from homology"/>
<dbReference type="RefSeq" id="WP_144261173.1">
    <property type="nucleotide sequence ID" value="NZ_QMDX01000002.1"/>
</dbReference>
<dbReference type="CDD" id="cd00609">
    <property type="entry name" value="AAT_like"/>
    <property type="match status" value="1"/>
</dbReference>
<feature type="domain" description="Aminotransferase class I/classII large" evidence="2">
    <location>
        <begin position="46"/>
        <end position="350"/>
    </location>
</feature>
<reference evidence="3 4" key="1">
    <citation type="submission" date="2018-06" db="EMBL/GenBank/DDBJ databases">
        <title>Natronomonas sp. F16-60 a new haloarchaeon isolated from a solar saltern of Isla Cristina, Huelva, Spain.</title>
        <authorList>
            <person name="Duran-Viseras A."/>
            <person name="Sanchez-Porro C."/>
            <person name="Ventosa A."/>
        </authorList>
    </citation>
    <scope>NUCLEOTIDE SEQUENCE [LARGE SCALE GENOMIC DNA]</scope>
    <source>
        <strain evidence="3 4">F16-60</strain>
    </source>
</reference>
<accession>A0A554ND86</accession>
<dbReference type="Proteomes" id="UP000319894">
    <property type="component" value="Unassembled WGS sequence"/>
</dbReference>
<evidence type="ECO:0000259" key="2">
    <source>
        <dbReference type="Pfam" id="PF00155"/>
    </source>
</evidence>
<dbReference type="AlphaFoldDB" id="A0A554ND86"/>
<evidence type="ECO:0000313" key="4">
    <source>
        <dbReference type="Proteomes" id="UP000319894"/>
    </source>
</evidence>
<dbReference type="Gene3D" id="3.40.640.10">
    <property type="entry name" value="Type I PLP-dependent aspartate aminotransferase-like (Major domain)"/>
    <property type="match status" value="1"/>
</dbReference>
<comment type="caution">
    <text evidence="3">The sequence shown here is derived from an EMBL/GenBank/DDBJ whole genome shotgun (WGS) entry which is preliminary data.</text>
</comment>
<gene>
    <name evidence="3" type="ORF">DP107_05670</name>
</gene>
<evidence type="ECO:0000313" key="3">
    <source>
        <dbReference type="EMBL" id="TSD15333.1"/>
    </source>
</evidence>
<keyword evidence="1 3" id="KW-0032">Aminotransferase</keyword>
<dbReference type="Gene3D" id="3.90.1150.10">
    <property type="entry name" value="Aspartate Aminotransferase, domain 1"/>
    <property type="match status" value="1"/>
</dbReference>
<dbReference type="GO" id="GO:0030170">
    <property type="term" value="F:pyridoxal phosphate binding"/>
    <property type="evidence" value="ECO:0007669"/>
    <property type="project" value="InterPro"/>
</dbReference>
<evidence type="ECO:0000256" key="1">
    <source>
        <dbReference type="RuleBase" id="RU000481"/>
    </source>
</evidence>
<dbReference type="InterPro" id="IPR015424">
    <property type="entry name" value="PyrdxlP-dep_Trfase"/>
</dbReference>